<dbReference type="EMBL" id="KB916817">
    <property type="protein sequence ID" value="EOD43539.1"/>
    <property type="molecule type" value="Genomic_DNA"/>
</dbReference>
<keyword evidence="1" id="KW-0812">Transmembrane</keyword>
<dbReference type="KEGG" id="npa:UCRNP2_9771"/>
<feature type="transmembrane region" description="Helical" evidence="1">
    <location>
        <begin position="166"/>
        <end position="188"/>
    </location>
</feature>
<evidence type="ECO:0000313" key="3">
    <source>
        <dbReference type="Proteomes" id="UP000013521"/>
    </source>
</evidence>
<accession>R1GCE6</accession>
<dbReference type="STRING" id="1287680.R1GCE6"/>
<dbReference type="AlphaFoldDB" id="R1GCE6"/>
<dbReference type="eggNOG" id="ENOG502T09I">
    <property type="taxonomic scope" value="Eukaryota"/>
</dbReference>
<evidence type="ECO:0000313" key="2">
    <source>
        <dbReference type="EMBL" id="EOD43539.1"/>
    </source>
</evidence>
<reference evidence="3" key="1">
    <citation type="journal article" date="2013" name="Genome Announc.">
        <title>Draft genome sequence of Neofusicoccum parvum isolate UCR-NP2, a fungal vascular pathogen associated with grapevine cankers.</title>
        <authorList>
            <person name="Blanco-Ulate B."/>
            <person name="Rolshausen P."/>
            <person name="Cantu D."/>
        </authorList>
    </citation>
    <scope>NUCLEOTIDE SEQUENCE [LARGE SCALE GENOMIC DNA]</scope>
    <source>
        <strain evidence="3">UCR-NP2</strain>
    </source>
</reference>
<keyword evidence="1" id="KW-0472">Membrane</keyword>
<evidence type="ECO:0000256" key="1">
    <source>
        <dbReference type="SAM" id="Phobius"/>
    </source>
</evidence>
<dbReference type="HOGENOM" id="CLU_055859_4_1_1"/>
<dbReference type="OrthoDB" id="5215637at2759"/>
<name>R1GCE6_BOTPV</name>
<proteinExistence type="predicted"/>
<sequence length="238" mass="24078">MSTCYYPDGTVSDDVPCDSAAANSACCSSGAYCLGNGLCLADGLTSRGSCTDESWDDEACTQYCRDSNPSGSTPLRLCDINGASPNSFSCGASLDNCASGINTFTLTSNIMIPLSDFTSSSAGSNVLAARAASSNSPSADGSQNGTMDCGGCGGGGGNDGYTGAELAGVGIGVGVPFAAAFFLTLILLAREKKRNKLLTAGGVAGYDPLKQGDGAAAADQVYVQQTPQYPRDQQQQQQ</sequence>
<organism evidence="2 3">
    <name type="scientific">Botryosphaeria parva (strain UCR-NP2)</name>
    <name type="common">Grapevine canker fungus</name>
    <name type="synonym">Neofusicoccum parvum</name>
    <dbReference type="NCBI Taxonomy" id="1287680"/>
    <lineage>
        <taxon>Eukaryota</taxon>
        <taxon>Fungi</taxon>
        <taxon>Dikarya</taxon>
        <taxon>Ascomycota</taxon>
        <taxon>Pezizomycotina</taxon>
        <taxon>Dothideomycetes</taxon>
        <taxon>Dothideomycetes incertae sedis</taxon>
        <taxon>Botryosphaeriales</taxon>
        <taxon>Botryosphaeriaceae</taxon>
        <taxon>Neofusicoccum</taxon>
    </lineage>
</organism>
<dbReference type="OMA" id="WASPECA"/>
<protein>
    <submittedName>
        <fullName evidence="2">Uncharacterized protein</fullName>
    </submittedName>
</protein>
<keyword evidence="1" id="KW-1133">Transmembrane helix</keyword>
<gene>
    <name evidence="2" type="ORF">UCRNP2_9771</name>
</gene>
<dbReference type="Proteomes" id="UP000013521">
    <property type="component" value="Unassembled WGS sequence"/>
</dbReference>